<reference evidence="15" key="1">
    <citation type="submission" date="2011-06" db="EMBL/GenBank/DDBJ databases">
        <title>Molecular cloning of P450 genes of Bemisia tabaci.</title>
        <authorList>
            <person name="Wu Y."/>
            <person name="Wang Z."/>
        </authorList>
    </citation>
    <scope>NUCLEOTIDE SEQUENCE</scope>
    <source>
        <strain evidence="15">NJ-Imi</strain>
    </source>
</reference>
<feature type="binding site" description="axial binding residue" evidence="13">
    <location>
        <position position="380"/>
    </location>
    <ligand>
        <name>heme</name>
        <dbReference type="ChEBI" id="CHEBI:30413"/>
    </ligand>
    <ligandPart>
        <name>Fe</name>
        <dbReference type="ChEBI" id="CHEBI:18248"/>
    </ligandPart>
</feature>
<dbReference type="GO" id="GO:0005789">
    <property type="term" value="C:endoplasmic reticulum membrane"/>
    <property type="evidence" value="ECO:0007669"/>
    <property type="project" value="UniProtKB-SubCell"/>
</dbReference>
<dbReference type="InterPro" id="IPR050196">
    <property type="entry name" value="Cytochrome_P450_Monoox"/>
</dbReference>
<evidence type="ECO:0000256" key="13">
    <source>
        <dbReference type="PIRSR" id="PIRSR602401-1"/>
    </source>
</evidence>
<dbReference type="PANTHER" id="PTHR24291">
    <property type="entry name" value="CYTOCHROME P450 FAMILY 4"/>
    <property type="match status" value="1"/>
</dbReference>
<dbReference type="Gene3D" id="1.10.630.10">
    <property type="entry name" value="Cytochrome P450"/>
    <property type="match status" value="1"/>
</dbReference>
<feature type="non-terminal residue" evidence="15">
    <location>
        <position position="433"/>
    </location>
</feature>
<evidence type="ECO:0000256" key="6">
    <source>
        <dbReference type="ARBA" id="ARBA00022723"/>
    </source>
</evidence>
<protein>
    <submittedName>
        <fullName evidence="15">Cytochrome P450</fullName>
    </submittedName>
</protein>
<dbReference type="AlphaFoldDB" id="G1FCC0"/>
<dbReference type="EMBL" id="JN165245">
    <property type="protein sequence ID" value="AEK21807.1"/>
    <property type="molecule type" value="mRNA"/>
</dbReference>
<evidence type="ECO:0000256" key="2">
    <source>
        <dbReference type="ARBA" id="ARBA00004174"/>
    </source>
</evidence>
<comment type="cofactor">
    <cofactor evidence="1 13">
        <name>heme</name>
        <dbReference type="ChEBI" id="CHEBI:30413"/>
    </cofactor>
</comment>
<keyword evidence="6 13" id="KW-0479">Metal-binding</keyword>
<evidence type="ECO:0000256" key="7">
    <source>
        <dbReference type="ARBA" id="ARBA00022824"/>
    </source>
</evidence>
<dbReference type="CDD" id="cd20628">
    <property type="entry name" value="CYP4"/>
    <property type="match status" value="1"/>
</dbReference>
<dbReference type="SUPFAM" id="SSF48264">
    <property type="entry name" value="Cytochrome P450"/>
    <property type="match status" value="1"/>
</dbReference>
<name>G1FCC0_BEMTA</name>
<dbReference type="GO" id="GO:0020037">
    <property type="term" value="F:heme binding"/>
    <property type="evidence" value="ECO:0007669"/>
    <property type="project" value="InterPro"/>
</dbReference>
<dbReference type="GO" id="GO:0004497">
    <property type="term" value="F:monooxygenase activity"/>
    <property type="evidence" value="ECO:0007669"/>
    <property type="project" value="UniProtKB-KW"/>
</dbReference>
<organism evidence="15">
    <name type="scientific">Bemisia tabaci</name>
    <name type="common">Sweetpotato whitefly</name>
    <name type="synonym">Aleurodes tabaci</name>
    <dbReference type="NCBI Taxonomy" id="7038"/>
    <lineage>
        <taxon>Eukaryota</taxon>
        <taxon>Metazoa</taxon>
        <taxon>Ecdysozoa</taxon>
        <taxon>Arthropoda</taxon>
        <taxon>Hexapoda</taxon>
        <taxon>Insecta</taxon>
        <taxon>Pterygota</taxon>
        <taxon>Neoptera</taxon>
        <taxon>Paraneoptera</taxon>
        <taxon>Hemiptera</taxon>
        <taxon>Sternorrhyncha</taxon>
        <taxon>Aleyrodoidea</taxon>
        <taxon>Aleyrodidae</taxon>
        <taxon>Aleyrodinae</taxon>
        <taxon>Bemisia</taxon>
    </lineage>
</organism>
<evidence type="ECO:0000256" key="14">
    <source>
        <dbReference type="RuleBase" id="RU000461"/>
    </source>
</evidence>
<comment type="subcellular location">
    <subcellularLocation>
        <location evidence="3">Endoplasmic reticulum membrane</location>
        <topology evidence="3">Peripheral membrane protein</topology>
    </subcellularLocation>
    <subcellularLocation>
        <location evidence="2">Microsome membrane</location>
        <topology evidence="2">Peripheral membrane protein</topology>
    </subcellularLocation>
</comment>
<evidence type="ECO:0000256" key="8">
    <source>
        <dbReference type="ARBA" id="ARBA00022848"/>
    </source>
</evidence>
<keyword evidence="10 13" id="KW-0408">Iron</keyword>
<comment type="similarity">
    <text evidence="4 14">Belongs to the cytochrome P450 family.</text>
</comment>
<dbReference type="InterPro" id="IPR017972">
    <property type="entry name" value="Cyt_P450_CS"/>
</dbReference>
<keyword evidence="8" id="KW-0492">Microsome</keyword>
<keyword evidence="9 14" id="KW-0560">Oxidoreductase</keyword>
<dbReference type="PRINTS" id="PR00385">
    <property type="entry name" value="P450"/>
</dbReference>
<evidence type="ECO:0000256" key="4">
    <source>
        <dbReference type="ARBA" id="ARBA00010617"/>
    </source>
</evidence>
<evidence type="ECO:0000256" key="5">
    <source>
        <dbReference type="ARBA" id="ARBA00022617"/>
    </source>
</evidence>
<dbReference type="PRINTS" id="PR00463">
    <property type="entry name" value="EP450I"/>
</dbReference>
<keyword evidence="11 14" id="KW-0503">Monooxygenase</keyword>
<dbReference type="PROSITE" id="PS00086">
    <property type="entry name" value="CYTOCHROME_P450"/>
    <property type="match status" value="1"/>
</dbReference>
<keyword evidence="12" id="KW-0472">Membrane</keyword>
<dbReference type="InterPro" id="IPR001128">
    <property type="entry name" value="Cyt_P450"/>
</dbReference>
<gene>
    <name evidence="15" type="primary">CYP4CZ1</name>
</gene>
<proteinExistence type="evidence at transcript level"/>
<dbReference type="PANTHER" id="PTHR24291:SF189">
    <property type="entry name" value="CYTOCHROME P450 4C3-RELATED"/>
    <property type="match status" value="1"/>
</dbReference>
<keyword evidence="7" id="KW-0256">Endoplasmic reticulum</keyword>
<evidence type="ECO:0000256" key="3">
    <source>
        <dbReference type="ARBA" id="ARBA00004406"/>
    </source>
</evidence>
<accession>G1FCC0</accession>
<evidence type="ECO:0000256" key="10">
    <source>
        <dbReference type="ARBA" id="ARBA00023004"/>
    </source>
</evidence>
<dbReference type="InterPro" id="IPR002401">
    <property type="entry name" value="Cyt_P450_E_grp-I"/>
</dbReference>
<dbReference type="GO" id="GO:0016705">
    <property type="term" value="F:oxidoreductase activity, acting on paired donors, with incorporation or reduction of molecular oxygen"/>
    <property type="evidence" value="ECO:0007669"/>
    <property type="project" value="InterPro"/>
</dbReference>
<dbReference type="Pfam" id="PF00067">
    <property type="entry name" value="p450"/>
    <property type="match status" value="1"/>
</dbReference>
<dbReference type="GO" id="GO:0005506">
    <property type="term" value="F:iron ion binding"/>
    <property type="evidence" value="ECO:0007669"/>
    <property type="project" value="InterPro"/>
</dbReference>
<evidence type="ECO:0000256" key="1">
    <source>
        <dbReference type="ARBA" id="ARBA00001971"/>
    </source>
</evidence>
<dbReference type="InterPro" id="IPR036396">
    <property type="entry name" value="Cyt_P450_sf"/>
</dbReference>
<keyword evidence="5 13" id="KW-0349">Heme</keyword>
<evidence type="ECO:0000256" key="12">
    <source>
        <dbReference type="ARBA" id="ARBA00023136"/>
    </source>
</evidence>
<evidence type="ECO:0000313" key="15">
    <source>
        <dbReference type="EMBL" id="AEK21807.1"/>
    </source>
</evidence>
<evidence type="ECO:0000256" key="9">
    <source>
        <dbReference type="ARBA" id="ARBA00023002"/>
    </source>
</evidence>
<sequence>MYMKYFRDFGDVYVLWVGTSPFVFIGSAEAAQPLLSSSAFIEKSAEYKLLEKWLGTGLVTSKGEKWHQRRKLLTPSFHFKLLESFIQPASSCSDVLVQLLRKEVDREEFDVTEYIKLVAVDIIAETAMGYHLNAQLNARCDFIKAINTLSAISQKRFMTPWLKVDSIYNLTSYAKQEDEACNVVHQLRDTIVKGRRETRESSKQESNPKEQGKIRLSLLDFMMENNMSDEDIGEEVDTFMFAGHDTVATVVSWSLFVLAQHKTVQEKILEEFAAVSASTENPFSVGSINKLEYLDRCVKEVMRLYTPVPLIARTANVPLKINDYYLPEGTRILTILHAIHMDPKHHADPTSFNPDRFLSENTADKHPFSYVPFSAGSRNCIGQKYAMLVVKIILIKILEAYELSTTMRSTDLKMYAELVLINEGGIKISLEER</sequence>
<evidence type="ECO:0000256" key="11">
    <source>
        <dbReference type="ARBA" id="ARBA00023033"/>
    </source>
</evidence>